<keyword evidence="3" id="KW-1185">Reference proteome</keyword>
<gene>
    <name evidence="2" type="ORF">PEV8663_03231</name>
</gene>
<evidence type="ECO:0000313" key="3">
    <source>
        <dbReference type="Proteomes" id="UP000220836"/>
    </source>
</evidence>
<protein>
    <submittedName>
        <fullName evidence="2">Uncharacterized protein</fullName>
    </submittedName>
</protein>
<feature type="signal peptide" evidence="1">
    <location>
        <begin position="1"/>
        <end position="22"/>
    </location>
</feature>
<evidence type="ECO:0000256" key="1">
    <source>
        <dbReference type="SAM" id="SignalP"/>
    </source>
</evidence>
<feature type="chain" id="PRO_5012172725" evidence="1">
    <location>
        <begin position="23"/>
        <end position="135"/>
    </location>
</feature>
<sequence>MKQILAPVLSALIATAALPALAAEPLSATQFESYVLGKTLYFGQAGQSYGVEEYLPNRKVRWSFLDGKCKDGIWYEDAGQICFVYEDTPEPQCWSFFDEGTGLRAVFENDPANTVLYEAQQNDEPMLCLGPDVGV</sequence>
<evidence type="ECO:0000313" key="2">
    <source>
        <dbReference type="EMBL" id="SMX46330.1"/>
    </source>
</evidence>
<organism evidence="2 3">
    <name type="scientific">Pelagimonas varians</name>
    <dbReference type="NCBI Taxonomy" id="696760"/>
    <lineage>
        <taxon>Bacteria</taxon>
        <taxon>Pseudomonadati</taxon>
        <taxon>Pseudomonadota</taxon>
        <taxon>Alphaproteobacteria</taxon>
        <taxon>Rhodobacterales</taxon>
        <taxon>Roseobacteraceae</taxon>
        <taxon>Pelagimonas</taxon>
    </lineage>
</organism>
<dbReference type="AlphaFoldDB" id="A0A238KUK9"/>
<proteinExistence type="predicted"/>
<dbReference type="RefSeq" id="WP_170125889.1">
    <property type="nucleotide sequence ID" value="NZ_FXYH01000013.1"/>
</dbReference>
<reference evidence="2 3" key="1">
    <citation type="submission" date="2017-05" db="EMBL/GenBank/DDBJ databases">
        <authorList>
            <person name="Song R."/>
            <person name="Chenine A.L."/>
            <person name="Ruprecht R.M."/>
        </authorList>
    </citation>
    <scope>NUCLEOTIDE SEQUENCE [LARGE SCALE GENOMIC DNA]</scope>
    <source>
        <strain evidence="2 3">CECT 8663</strain>
    </source>
</reference>
<name>A0A238KUK9_9RHOB</name>
<keyword evidence="1" id="KW-0732">Signal</keyword>
<dbReference type="EMBL" id="FXYH01000013">
    <property type="protein sequence ID" value="SMX46330.1"/>
    <property type="molecule type" value="Genomic_DNA"/>
</dbReference>
<accession>A0A238KUK9</accession>
<dbReference type="Proteomes" id="UP000220836">
    <property type="component" value="Unassembled WGS sequence"/>
</dbReference>